<dbReference type="Pfam" id="PF10935">
    <property type="entry name" value="DUF2637"/>
    <property type="match status" value="1"/>
</dbReference>
<protein>
    <submittedName>
        <fullName evidence="1">DUF2637 domain-containing protein</fullName>
    </submittedName>
</protein>
<reference evidence="1 2" key="1">
    <citation type="submission" date="2024-09" db="EMBL/GenBank/DDBJ databases">
        <authorList>
            <person name="Lee S.D."/>
        </authorList>
    </citation>
    <scope>NUCLEOTIDE SEQUENCE [LARGE SCALE GENOMIC DNA]</scope>
    <source>
        <strain evidence="1 2">N1-1</strain>
    </source>
</reference>
<evidence type="ECO:0000313" key="1">
    <source>
        <dbReference type="EMBL" id="MFC1410387.1"/>
    </source>
</evidence>
<evidence type="ECO:0000313" key="2">
    <source>
        <dbReference type="Proteomes" id="UP001592582"/>
    </source>
</evidence>
<dbReference type="Proteomes" id="UP001592582">
    <property type="component" value="Unassembled WGS sequence"/>
</dbReference>
<dbReference type="InterPro" id="IPR021235">
    <property type="entry name" value="DUF2637"/>
</dbReference>
<comment type="caution">
    <text evidence="1">The sequence shown here is derived from an EMBL/GenBank/DDBJ whole genome shotgun (WGS) entry which is preliminary data.</text>
</comment>
<name>A0ABV6V9J4_9ACTN</name>
<gene>
    <name evidence="1" type="ORF">ACEZDG_14045</name>
</gene>
<organism evidence="1 2">
    <name type="scientific">Streptacidiphilus alkalitolerans</name>
    <dbReference type="NCBI Taxonomy" id="3342712"/>
    <lineage>
        <taxon>Bacteria</taxon>
        <taxon>Bacillati</taxon>
        <taxon>Actinomycetota</taxon>
        <taxon>Actinomycetes</taxon>
        <taxon>Kitasatosporales</taxon>
        <taxon>Streptomycetaceae</taxon>
        <taxon>Streptacidiphilus</taxon>
    </lineage>
</organism>
<keyword evidence="2" id="KW-1185">Reference proteome</keyword>
<proteinExistence type="predicted"/>
<accession>A0ABV6V9J4</accession>
<sequence>MAGDRTQPHVNTHPTPVTTPVIWWLGGLAATIILILTGVSLWLSYAHLHDVDVTYGLADDTARSWAWPATLDLFYLAGELLVLLAALRRRIDWWAICITVSGAGASITLNVAGVGNSARPLDYVVAAIPPVASLLAFGALMNQVFRLLTRASTLTPAAVPQTQATDGEAELPTTPVVAPAAPVTAPVHQLPAFPPPPAAAPAIAAPAIAYSDPRCAVIRKLYATGKRPGTKAMGAAIAAAGLVVPSDGTIRGTLRKEVELHEQHLATFPAAI</sequence>
<dbReference type="EMBL" id="JBHEZX010000005">
    <property type="protein sequence ID" value="MFC1410387.1"/>
    <property type="molecule type" value="Genomic_DNA"/>
</dbReference>